<evidence type="ECO:0000256" key="3">
    <source>
        <dbReference type="ARBA" id="ARBA00022833"/>
    </source>
</evidence>
<keyword evidence="9" id="KW-1185">Reference proteome</keyword>
<keyword evidence="2 6" id="KW-0479">Metal-binding</keyword>
<name>U3A7V6_9SPHN</name>
<dbReference type="PANTHER" id="PTHR10173:SF52">
    <property type="entry name" value="METHIONINE-R-SULFOXIDE REDUCTASE B1"/>
    <property type="match status" value="1"/>
</dbReference>
<dbReference type="EC" id="1.8.4.12" evidence="6"/>
<dbReference type="Proteomes" id="UP000016568">
    <property type="component" value="Unassembled WGS sequence"/>
</dbReference>
<keyword evidence="4 6" id="KW-0560">Oxidoreductase</keyword>
<feature type="binding site" evidence="6">
    <location>
        <position position="51"/>
    </location>
    <ligand>
        <name>Zn(2+)</name>
        <dbReference type="ChEBI" id="CHEBI:29105"/>
    </ligand>
</feature>
<evidence type="ECO:0000313" key="9">
    <source>
        <dbReference type="Proteomes" id="UP000016568"/>
    </source>
</evidence>
<dbReference type="GO" id="GO:0005737">
    <property type="term" value="C:cytoplasm"/>
    <property type="evidence" value="ECO:0007669"/>
    <property type="project" value="TreeGrafter"/>
</dbReference>
<evidence type="ECO:0000256" key="5">
    <source>
        <dbReference type="ARBA" id="ARBA00048488"/>
    </source>
</evidence>
<dbReference type="InterPro" id="IPR002579">
    <property type="entry name" value="Met_Sox_Rdtase_MsrB_dom"/>
</dbReference>
<accession>U3A7V6</accession>
<dbReference type="FunFam" id="2.170.150.20:FF:000001">
    <property type="entry name" value="Peptide methionine sulfoxide reductase MsrB"/>
    <property type="match status" value="1"/>
</dbReference>
<evidence type="ECO:0000259" key="7">
    <source>
        <dbReference type="PROSITE" id="PS51790"/>
    </source>
</evidence>
<feature type="domain" description="MsrB" evidence="7">
    <location>
        <begin position="9"/>
        <end position="131"/>
    </location>
</feature>
<dbReference type="eggNOG" id="COG0229">
    <property type="taxonomic scope" value="Bacteria"/>
</dbReference>
<gene>
    <name evidence="6 8" type="primary">msrB</name>
    <name evidence="8" type="ORF">NT2_12_00770</name>
</gene>
<evidence type="ECO:0000256" key="6">
    <source>
        <dbReference type="HAMAP-Rule" id="MF_01400"/>
    </source>
</evidence>
<keyword evidence="3 6" id="KW-0862">Zinc</keyword>
<feature type="binding site" evidence="6">
    <location>
        <position position="48"/>
    </location>
    <ligand>
        <name>Zn(2+)</name>
        <dbReference type="ChEBI" id="CHEBI:29105"/>
    </ligand>
</feature>
<dbReference type="KEGG" id="ntd:EGO55_10820"/>
<comment type="caution">
    <text evidence="8">The sequence shown here is derived from an EMBL/GenBank/DDBJ whole genome shotgun (WGS) entry which is preliminary data.</text>
</comment>
<evidence type="ECO:0000256" key="1">
    <source>
        <dbReference type="ARBA" id="ARBA00007174"/>
    </source>
</evidence>
<reference evidence="8 9" key="1">
    <citation type="submission" date="2013-09" db="EMBL/GenBank/DDBJ databases">
        <title>Whole genome shotgun sequence of Novosphingobium tardaugens NBRC 16725.</title>
        <authorList>
            <person name="Isaki S."/>
            <person name="Hosoyama A."/>
            <person name="Tsuchikane K."/>
            <person name="Katsumata H."/>
            <person name="Ando Y."/>
            <person name="Yamazaki S."/>
            <person name="Fujita N."/>
        </authorList>
    </citation>
    <scope>NUCLEOTIDE SEQUENCE [LARGE SCALE GENOMIC DNA]</scope>
    <source>
        <strain evidence="8 9">NBRC 16725</strain>
    </source>
</reference>
<dbReference type="InterPro" id="IPR011057">
    <property type="entry name" value="Mss4-like_sf"/>
</dbReference>
<dbReference type="Pfam" id="PF01641">
    <property type="entry name" value="SelR"/>
    <property type="match status" value="1"/>
</dbReference>
<dbReference type="GO" id="GO:0030091">
    <property type="term" value="P:protein repair"/>
    <property type="evidence" value="ECO:0007669"/>
    <property type="project" value="InterPro"/>
</dbReference>
<feature type="binding site" evidence="6">
    <location>
        <position position="100"/>
    </location>
    <ligand>
        <name>Zn(2+)</name>
        <dbReference type="ChEBI" id="CHEBI:29105"/>
    </ligand>
</feature>
<dbReference type="AlphaFoldDB" id="U3A7V6"/>
<dbReference type="PROSITE" id="PS51790">
    <property type="entry name" value="MSRB"/>
    <property type="match status" value="1"/>
</dbReference>
<evidence type="ECO:0000256" key="2">
    <source>
        <dbReference type="ARBA" id="ARBA00022723"/>
    </source>
</evidence>
<organism evidence="8 9">
    <name type="scientific">Caenibius tardaugens NBRC 16725</name>
    <dbReference type="NCBI Taxonomy" id="1219035"/>
    <lineage>
        <taxon>Bacteria</taxon>
        <taxon>Pseudomonadati</taxon>
        <taxon>Pseudomonadota</taxon>
        <taxon>Alphaproteobacteria</taxon>
        <taxon>Sphingomonadales</taxon>
        <taxon>Erythrobacteraceae</taxon>
        <taxon>Caenibius</taxon>
    </lineage>
</organism>
<comment type="cofactor">
    <cofactor evidence="6">
        <name>Zn(2+)</name>
        <dbReference type="ChEBI" id="CHEBI:29105"/>
    </cofactor>
    <text evidence="6">Binds 1 zinc ion per subunit. The zinc ion is important for the structural integrity of the protein.</text>
</comment>
<sequence length="132" mass="14835">MADKLELTEQEWRERLTPEQYHILREAGTERAFTGAYEKNKAQGAYRCAGCGQPLFESDTKYDSGSGWPSFYQPVEQGAVHEHRDTSHGMVRVEVRCAACEGHLGHVFPDGPNPTGLRYCINSASLDFEPKE</sequence>
<dbReference type="RefSeq" id="WP_021691631.1">
    <property type="nucleotide sequence ID" value="NZ_BASZ01000012.1"/>
</dbReference>
<dbReference type="NCBIfam" id="TIGR00357">
    <property type="entry name" value="peptide-methionine (R)-S-oxide reductase MsrB"/>
    <property type="match status" value="1"/>
</dbReference>
<dbReference type="EMBL" id="BASZ01000012">
    <property type="protein sequence ID" value="GAD50813.1"/>
    <property type="molecule type" value="Genomic_DNA"/>
</dbReference>
<dbReference type="GO" id="GO:0033743">
    <property type="term" value="F:peptide-methionine (R)-S-oxide reductase activity"/>
    <property type="evidence" value="ECO:0007669"/>
    <property type="project" value="UniProtKB-UniRule"/>
</dbReference>
<dbReference type="OrthoDB" id="9785497at2"/>
<feature type="binding site" evidence="6">
    <location>
        <position position="97"/>
    </location>
    <ligand>
        <name>Zn(2+)</name>
        <dbReference type="ChEBI" id="CHEBI:29105"/>
    </ligand>
</feature>
<proteinExistence type="inferred from homology"/>
<comment type="catalytic activity">
    <reaction evidence="5 6">
        <text>L-methionyl-[protein] + [thioredoxin]-disulfide + H2O = L-methionyl-(R)-S-oxide-[protein] + [thioredoxin]-dithiol</text>
        <dbReference type="Rhea" id="RHEA:24164"/>
        <dbReference type="Rhea" id="RHEA-COMP:10698"/>
        <dbReference type="Rhea" id="RHEA-COMP:10700"/>
        <dbReference type="Rhea" id="RHEA-COMP:12313"/>
        <dbReference type="Rhea" id="RHEA-COMP:12314"/>
        <dbReference type="ChEBI" id="CHEBI:15377"/>
        <dbReference type="ChEBI" id="CHEBI:16044"/>
        <dbReference type="ChEBI" id="CHEBI:29950"/>
        <dbReference type="ChEBI" id="CHEBI:45764"/>
        <dbReference type="ChEBI" id="CHEBI:50058"/>
        <dbReference type="EC" id="1.8.4.12"/>
    </reaction>
</comment>
<dbReference type="Gene3D" id="2.170.150.20">
    <property type="entry name" value="Peptide methionine sulfoxide reductase"/>
    <property type="match status" value="1"/>
</dbReference>
<dbReference type="PANTHER" id="PTHR10173">
    <property type="entry name" value="METHIONINE SULFOXIDE REDUCTASE"/>
    <property type="match status" value="1"/>
</dbReference>
<evidence type="ECO:0000313" key="8">
    <source>
        <dbReference type="EMBL" id="GAD50813.1"/>
    </source>
</evidence>
<protein>
    <recommendedName>
        <fullName evidence="6">Peptide methionine sulfoxide reductase MsrB</fullName>
        <ecNumber evidence="6">1.8.4.12</ecNumber>
    </recommendedName>
    <alternativeName>
        <fullName evidence="6">Peptide-methionine (R)-S-oxide reductase</fullName>
    </alternativeName>
</protein>
<dbReference type="SUPFAM" id="SSF51316">
    <property type="entry name" value="Mss4-like"/>
    <property type="match status" value="1"/>
</dbReference>
<evidence type="ECO:0000256" key="4">
    <source>
        <dbReference type="ARBA" id="ARBA00023002"/>
    </source>
</evidence>
<dbReference type="GO" id="GO:0006979">
    <property type="term" value="P:response to oxidative stress"/>
    <property type="evidence" value="ECO:0007669"/>
    <property type="project" value="InterPro"/>
</dbReference>
<dbReference type="GO" id="GO:0008270">
    <property type="term" value="F:zinc ion binding"/>
    <property type="evidence" value="ECO:0007669"/>
    <property type="project" value="UniProtKB-UniRule"/>
</dbReference>
<comment type="similarity">
    <text evidence="1 6">Belongs to the MsrB Met sulfoxide reductase family.</text>
</comment>
<dbReference type="InterPro" id="IPR028427">
    <property type="entry name" value="Met_Sox_Rdtase_MsrB"/>
</dbReference>
<feature type="active site" description="Nucleophile" evidence="6">
    <location>
        <position position="120"/>
    </location>
</feature>
<dbReference type="HAMAP" id="MF_01400">
    <property type="entry name" value="MsrB"/>
    <property type="match status" value="1"/>
</dbReference>